<dbReference type="Proteomes" id="UP001596162">
    <property type="component" value="Unassembled WGS sequence"/>
</dbReference>
<comment type="caution">
    <text evidence="2">The sequence shown here is derived from an EMBL/GenBank/DDBJ whole genome shotgun (WGS) entry which is preliminary data.</text>
</comment>
<dbReference type="SUPFAM" id="SSF74653">
    <property type="entry name" value="TolA/TonB C-terminal domain"/>
    <property type="match status" value="1"/>
</dbReference>
<dbReference type="EMBL" id="JBHSLA010000001">
    <property type="protein sequence ID" value="MFC5194645.1"/>
    <property type="molecule type" value="Genomic_DNA"/>
</dbReference>
<sequence length="277" mass="31292">MKKPLPLFSIALVLLSLGAFSFINWNQDTLDQTDLVAIHETVKESVQEEIPETEPALKRDANKPLVFAYNIDSRFESITKSNMTKATTIHDFIPEKDSRNIAHINSTEVILIKNDIQTEIRAYGDSEALSDSQKDLLKSMDYSEHFLFRVNYIKANAMIYKNEAPHFGPHYTVVPETKATYADGYKALMTYIEANKLENTYFIDAKKIQAVKVSFTITKNGTITNITLDRTTNYPEIDTNLIELVKQIPGSWIPAKNANNEIMEDVLVLSFGLADGC</sequence>
<reference evidence="3" key="1">
    <citation type="journal article" date="2019" name="Int. J. Syst. Evol. Microbiol.">
        <title>The Global Catalogue of Microorganisms (GCM) 10K type strain sequencing project: providing services to taxonomists for standard genome sequencing and annotation.</title>
        <authorList>
            <consortium name="The Broad Institute Genomics Platform"/>
            <consortium name="The Broad Institute Genome Sequencing Center for Infectious Disease"/>
            <person name="Wu L."/>
            <person name="Ma J."/>
        </authorList>
    </citation>
    <scope>NUCLEOTIDE SEQUENCE [LARGE SCALE GENOMIC DNA]</scope>
    <source>
        <strain evidence="3">JCM 17978</strain>
    </source>
</reference>
<proteinExistence type="predicted"/>
<keyword evidence="3" id="KW-1185">Reference proteome</keyword>
<dbReference type="Gene3D" id="3.30.1150.10">
    <property type="match status" value="1"/>
</dbReference>
<organism evidence="2 3">
    <name type="scientific">Bizionia hallyeonensis</name>
    <dbReference type="NCBI Taxonomy" id="1123757"/>
    <lineage>
        <taxon>Bacteria</taxon>
        <taxon>Pseudomonadati</taxon>
        <taxon>Bacteroidota</taxon>
        <taxon>Flavobacteriia</taxon>
        <taxon>Flavobacteriales</taxon>
        <taxon>Flavobacteriaceae</taxon>
        <taxon>Bizionia</taxon>
    </lineage>
</organism>
<gene>
    <name evidence="2" type="ORF">ACFPH8_04810</name>
</gene>
<feature type="signal peptide" evidence="1">
    <location>
        <begin position="1"/>
        <end position="21"/>
    </location>
</feature>
<dbReference type="RefSeq" id="WP_376858896.1">
    <property type="nucleotide sequence ID" value="NZ_JBHSLA010000001.1"/>
</dbReference>
<protein>
    <submittedName>
        <fullName evidence="2">Energy transducer TonB</fullName>
    </submittedName>
</protein>
<evidence type="ECO:0000313" key="2">
    <source>
        <dbReference type="EMBL" id="MFC5194645.1"/>
    </source>
</evidence>
<accession>A0ABW0C4Y4</accession>
<name>A0ABW0C4Y4_9FLAO</name>
<evidence type="ECO:0000256" key="1">
    <source>
        <dbReference type="SAM" id="SignalP"/>
    </source>
</evidence>
<evidence type="ECO:0000313" key="3">
    <source>
        <dbReference type="Proteomes" id="UP001596162"/>
    </source>
</evidence>
<feature type="chain" id="PRO_5046163851" evidence="1">
    <location>
        <begin position="22"/>
        <end position="277"/>
    </location>
</feature>
<keyword evidence="1" id="KW-0732">Signal</keyword>